<gene>
    <name evidence="1" type="ORF">A8806_101262</name>
</gene>
<protein>
    <recommendedName>
        <fullName evidence="3">Phage tail assembly protein</fullName>
    </recommendedName>
</protein>
<proteinExistence type="predicted"/>
<comment type="caution">
    <text evidence="1">The sequence shown here is derived from an EMBL/GenBank/DDBJ whole genome shotgun (WGS) entry which is preliminary data.</text>
</comment>
<name>A0A2Y9BE06_9FIRM</name>
<keyword evidence="2" id="KW-1185">Reference proteome</keyword>
<dbReference type="Proteomes" id="UP000245845">
    <property type="component" value="Unassembled WGS sequence"/>
</dbReference>
<sequence length="120" mass="13679">MTTVYEFKLPRGYLDENGGLHIKGEMRLATAGDEISAMRDPRVLSNQEYFTIVLLSKVVTELEGIEVINANLIERLYTADFAYLQDMYNRINDIDPPVIQAICPRCGEIFTVPLYSKQET</sequence>
<dbReference type="EMBL" id="QGDL01000001">
    <property type="protein sequence ID" value="PWJ31975.1"/>
    <property type="molecule type" value="Genomic_DNA"/>
</dbReference>
<evidence type="ECO:0000313" key="1">
    <source>
        <dbReference type="EMBL" id="PWJ31975.1"/>
    </source>
</evidence>
<evidence type="ECO:0000313" key="2">
    <source>
        <dbReference type="Proteomes" id="UP000245845"/>
    </source>
</evidence>
<reference evidence="1 2" key="1">
    <citation type="submission" date="2018-05" db="EMBL/GenBank/DDBJ databases">
        <title>The Hungate 1000. A catalogue of reference genomes from the rumen microbiome.</title>
        <authorList>
            <person name="Kelly W."/>
        </authorList>
    </citation>
    <scope>NUCLEOTIDE SEQUENCE [LARGE SCALE GENOMIC DNA]</scope>
    <source>
        <strain evidence="1 2">NLAE-zl-C242</strain>
    </source>
</reference>
<evidence type="ECO:0008006" key="3">
    <source>
        <dbReference type="Google" id="ProtNLM"/>
    </source>
</evidence>
<accession>A0A2Y9BE06</accession>
<organism evidence="1 2">
    <name type="scientific">Faecalicatena orotica</name>
    <dbReference type="NCBI Taxonomy" id="1544"/>
    <lineage>
        <taxon>Bacteria</taxon>
        <taxon>Bacillati</taxon>
        <taxon>Bacillota</taxon>
        <taxon>Clostridia</taxon>
        <taxon>Lachnospirales</taxon>
        <taxon>Lachnospiraceae</taxon>
        <taxon>Faecalicatena</taxon>
    </lineage>
</organism>
<dbReference type="AlphaFoldDB" id="A0A2Y9BE06"/>
<dbReference type="OrthoDB" id="9802230at2"/>
<dbReference type="RefSeq" id="WP_109729351.1">
    <property type="nucleotide sequence ID" value="NZ_BAAACK010000007.1"/>
</dbReference>